<dbReference type="EMBL" id="VWSE01000010">
    <property type="protein sequence ID" value="KAB0285322.1"/>
    <property type="molecule type" value="Genomic_DNA"/>
</dbReference>
<accession>A0A5N3QUJ1</accession>
<gene>
    <name evidence="1" type="ORF">F2P58_22630</name>
</gene>
<evidence type="ECO:0008006" key="3">
    <source>
        <dbReference type="Google" id="ProtNLM"/>
    </source>
</evidence>
<evidence type="ECO:0000313" key="2">
    <source>
        <dbReference type="Proteomes" id="UP000326789"/>
    </source>
</evidence>
<reference evidence="1 2" key="1">
    <citation type="submission" date="2019-09" db="EMBL/GenBank/DDBJ databases">
        <title>Whole genome sequence of Vibrio fortis.</title>
        <authorList>
            <person name="Das S.K."/>
        </authorList>
    </citation>
    <scope>NUCLEOTIDE SEQUENCE [LARGE SCALE GENOMIC DNA]</scope>
    <source>
        <strain evidence="1 2">AN60</strain>
    </source>
</reference>
<protein>
    <recommendedName>
        <fullName evidence="3">Nuclear transport factor 2 family protein</fullName>
    </recommendedName>
</protein>
<comment type="caution">
    <text evidence="1">The sequence shown here is derived from an EMBL/GenBank/DDBJ whole genome shotgun (WGS) entry which is preliminary data.</text>
</comment>
<evidence type="ECO:0000313" key="1">
    <source>
        <dbReference type="EMBL" id="KAB0285322.1"/>
    </source>
</evidence>
<proteinExistence type="predicted"/>
<dbReference type="RefSeq" id="WP_150873034.1">
    <property type="nucleotide sequence ID" value="NZ_VWSE01000010.1"/>
</dbReference>
<name>A0A5N3QUJ1_9VIBR</name>
<organism evidence="1 2">
    <name type="scientific">Vibrio fortis</name>
    <dbReference type="NCBI Taxonomy" id="212667"/>
    <lineage>
        <taxon>Bacteria</taxon>
        <taxon>Pseudomonadati</taxon>
        <taxon>Pseudomonadota</taxon>
        <taxon>Gammaproteobacteria</taxon>
        <taxon>Vibrionales</taxon>
        <taxon>Vibrionaceae</taxon>
        <taxon>Vibrio</taxon>
    </lineage>
</organism>
<dbReference type="AlphaFoldDB" id="A0A5N3QUJ1"/>
<sequence>MSSTTLGQDFLTKYAEGLKRADSQAMAELFHYGLAYIVNNEAREGSEGLCKPETWDFIFSKIEFIDAAASHVIEVHPGHIFYHEYLKVRSKASGEVKEGHFGDEAVINHEGKMLMVNRVADTAYFEWFGKALV</sequence>
<dbReference type="Proteomes" id="UP000326789">
    <property type="component" value="Unassembled WGS sequence"/>
</dbReference>